<dbReference type="Pfam" id="PF00155">
    <property type="entry name" value="Aminotran_1_2"/>
    <property type="match status" value="1"/>
</dbReference>
<evidence type="ECO:0000313" key="7">
    <source>
        <dbReference type="EMBL" id="CAL1717226.1"/>
    </source>
</evidence>
<evidence type="ECO:0000256" key="5">
    <source>
        <dbReference type="ARBA" id="ARBA00022898"/>
    </source>
</evidence>
<keyword evidence="8" id="KW-1185">Reference proteome</keyword>
<dbReference type="PANTHER" id="PTHR42790:SF19">
    <property type="entry name" value="KYNURENINE_ALPHA-AMINOADIPATE AMINOTRANSFERASE, MITOCHONDRIAL"/>
    <property type="match status" value="1"/>
</dbReference>
<dbReference type="EMBL" id="OZ037952">
    <property type="protein sequence ID" value="CAL1717226.1"/>
    <property type="molecule type" value="Genomic_DNA"/>
</dbReference>
<keyword evidence="5" id="KW-0663">Pyridoxal phosphate</keyword>
<reference evidence="8" key="1">
    <citation type="submission" date="2024-04" db="EMBL/GenBank/DDBJ databases">
        <authorList>
            <person name="Shaw F."/>
            <person name="Minotto A."/>
        </authorList>
    </citation>
    <scope>NUCLEOTIDE SEQUENCE [LARGE SCALE GENOMIC DNA]</scope>
</reference>
<accession>A0ABP1EB32</accession>
<comment type="similarity">
    <text evidence="2">Belongs to the class-I pyridoxal-phosphate-dependent aminotransferase family.</text>
</comment>
<dbReference type="InterPro" id="IPR004839">
    <property type="entry name" value="Aminotransferase_I/II_large"/>
</dbReference>
<evidence type="ECO:0000259" key="6">
    <source>
        <dbReference type="Pfam" id="PF00155"/>
    </source>
</evidence>
<proteinExistence type="inferred from homology"/>
<dbReference type="Gene3D" id="3.40.640.10">
    <property type="entry name" value="Type I PLP-dependent aspartate aminotransferase-like (Major domain)"/>
    <property type="match status" value="1"/>
</dbReference>
<evidence type="ECO:0000256" key="1">
    <source>
        <dbReference type="ARBA" id="ARBA00001933"/>
    </source>
</evidence>
<dbReference type="InterPro" id="IPR015424">
    <property type="entry name" value="PyrdxlP-dep_Trfase"/>
</dbReference>
<keyword evidence="3" id="KW-0032">Aminotransferase</keyword>
<evidence type="ECO:0000313" key="8">
    <source>
        <dbReference type="Proteomes" id="UP001497453"/>
    </source>
</evidence>
<evidence type="ECO:0000256" key="4">
    <source>
        <dbReference type="ARBA" id="ARBA00022679"/>
    </source>
</evidence>
<dbReference type="SUPFAM" id="SSF53383">
    <property type="entry name" value="PLP-dependent transferases"/>
    <property type="match status" value="1"/>
</dbReference>
<sequence length="469" mass="52018">MAVQSLPADFYTSFLSKEAKERRPSPIRSLFPLEATPGLISLLVGKPNASTFPFTSLQFTARSPTDPSKETSQTLTGDELAEGLQYGPTAGIPSLIEWVHGLQEKVHGRKKGEGWRVSIGSGSQDIIYKAVHAMVNPGDAVLVESPVYAGVIPIFHTLNNEMVEVATDANGIVSSSLRSILENWPVEKPKPKVLYTVPYGCNPTGMTATVERRREVLALAREHNFLILEDDPYFYLYYGPNPRPPSYFALELEEPEVGRVLRFDSLSKILSSGIRIGFTSGPAPIVNALDGHTATANLQTPSLTQTIVFALLDSWGYDNFLTHTENVSKFYKEKRDVFEAAMQKHLGGLAEWTPPESGMFYWFKLLLPSTSDSDSEGDSEALITTKAFENGVLALPGTAFLPNGRKTAYVRASFSLLSESQVDEALRRLREVILEAQNLSLIYNVFHELRWFPRVACFYFECNRAHVGN</sequence>
<dbReference type="Proteomes" id="UP001497453">
    <property type="component" value="Chromosome 9"/>
</dbReference>
<dbReference type="CDD" id="cd00609">
    <property type="entry name" value="AAT_like"/>
    <property type="match status" value="1"/>
</dbReference>
<name>A0ABP1EB32_9APHY</name>
<dbReference type="PANTHER" id="PTHR42790">
    <property type="entry name" value="AMINOTRANSFERASE"/>
    <property type="match status" value="1"/>
</dbReference>
<keyword evidence="4" id="KW-0808">Transferase</keyword>
<dbReference type="InterPro" id="IPR015421">
    <property type="entry name" value="PyrdxlP-dep_Trfase_major"/>
</dbReference>
<evidence type="ECO:0000256" key="2">
    <source>
        <dbReference type="ARBA" id="ARBA00007441"/>
    </source>
</evidence>
<dbReference type="InterPro" id="IPR050859">
    <property type="entry name" value="Class-I_PLP-dep_aminotransf"/>
</dbReference>
<evidence type="ECO:0000256" key="3">
    <source>
        <dbReference type="ARBA" id="ARBA00022576"/>
    </source>
</evidence>
<organism evidence="7 8">
    <name type="scientific">Somion occarium</name>
    <dbReference type="NCBI Taxonomy" id="3059160"/>
    <lineage>
        <taxon>Eukaryota</taxon>
        <taxon>Fungi</taxon>
        <taxon>Dikarya</taxon>
        <taxon>Basidiomycota</taxon>
        <taxon>Agaricomycotina</taxon>
        <taxon>Agaricomycetes</taxon>
        <taxon>Polyporales</taxon>
        <taxon>Cerrenaceae</taxon>
        <taxon>Somion</taxon>
    </lineage>
</organism>
<comment type="cofactor">
    <cofactor evidence="1">
        <name>pyridoxal 5'-phosphate</name>
        <dbReference type="ChEBI" id="CHEBI:597326"/>
    </cofactor>
</comment>
<protein>
    <recommendedName>
        <fullName evidence="6">Aminotransferase class I/classII large domain-containing protein</fullName>
    </recommendedName>
</protein>
<gene>
    <name evidence="7" type="ORF">GFSPODELE1_LOCUS11113</name>
</gene>
<feature type="domain" description="Aminotransferase class I/classII large" evidence="6">
    <location>
        <begin position="84"/>
        <end position="429"/>
    </location>
</feature>